<feature type="transmembrane region" description="Helical" evidence="1">
    <location>
        <begin position="277"/>
        <end position="293"/>
    </location>
</feature>
<dbReference type="Pfam" id="PF01757">
    <property type="entry name" value="Acyl_transf_3"/>
    <property type="match status" value="1"/>
</dbReference>
<feature type="transmembrane region" description="Helical" evidence="1">
    <location>
        <begin position="76"/>
        <end position="96"/>
    </location>
</feature>
<proteinExistence type="predicted"/>
<feature type="transmembrane region" description="Helical" evidence="1">
    <location>
        <begin position="152"/>
        <end position="176"/>
    </location>
</feature>
<gene>
    <name evidence="3" type="ORF">AB0C36_08560</name>
</gene>
<dbReference type="RefSeq" id="WP_358351192.1">
    <property type="nucleotide sequence ID" value="NZ_JBEZFP010000015.1"/>
</dbReference>
<feature type="transmembrane region" description="Helical" evidence="1">
    <location>
        <begin position="358"/>
        <end position="375"/>
    </location>
</feature>
<keyword evidence="3" id="KW-0808">Transferase</keyword>
<evidence type="ECO:0000313" key="3">
    <source>
        <dbReference type="EMBL" id="MEU8133543.1"/>
    </source>
</evidence>
<dbReference type="EC" id="2.3.1.-" evidence="3"/>
<feature type="transmembrane region" description="Helical" evidence="1">
    <location>
        <begin position="36"/>
        <end position="56"/>
    </location>
</feature>
<name>A0ABV3DCS1_9ACTN</name>
<keyword evidence="1" id="KW-1133">Transmembrane helix</keyword>
<dbReference type="GO" id="GO:0016746">
    <property type="term" value="F:acyltransferase activity"/>
    <property type="evidence" value="ECO:0007669"/>
    <property type="project" value="UniProtKB-KW"/>
</dbReference>
<sequence length="392" mass="41480">MPTTVEKHRTTRGSWTAAAYRIDAATPPHRDRAADALRAIAIAGVVLGHWLVTAFVDTGDGLGVRSPLAGMPAFTPVSWVLQTLAVFFLVGGYSGALSLRGGEVPYGTWVRARMGRLFRPALVLLGAWAAAISVLTWAGLDLGTLRSMVKLVFSPLWFLVVYAALTALTPAVAALWRRTRWSGLALLVGLVATVDAGRFAGDGPAWLGWTNILAGWLVPYFLGVAWAHGAFKGRRTAYALLVGGVSATVALVLAAGYPASMVGVPGAAVSNLNPPTLAAVAFGLAQVGLALLIREPLGRVMRRPGLWAAVAFANLSAMTVFLWHQTAMMTVTVSLRSAGALPGLHTAPDHPLWVLERLAWLPAFALLLALLHAVFHRFEHRVGTAGRTTSGP</sequence>
<keyword evidence="1" id="KW-0472">Membrane</keyword>
<feature type="domain" description="Acyltransferase 3" evidence="2">
    <location>
        <begin position="33"/>
        <end position="368"/>
    </location>
</feature>
<feature type="transmembrane region" description="Helical" evidence="1">
    <location>
        <begin position="117"/>
        <end position="140"/>
    </location>
</feature>
<comment type="caution">
    <text evidence="3">The sequence shown here is derived from an EMBL/GenBank/DDBJ whole genome shotgun (WGS) entry which is preliminary data.</text>
</comment>
<feature type="transmembrane region" description="Helical" evidence="1">
    <location>
        <begin position="206"/>
        <end position="226"/>
    </location>
</feature>
<keyword evidence="4" id="KW-1185">Reference proteome</keyword>
<evidence type="ECO:0000259" key="2">
    <source>
        <dbReference type="Pfam" id="PF01757"/>
    </source>
</evidence>
<organism evidence="3 4">
    <name type="scientific">Streptodolium elevatio</name>
    <dbReference type="NCBI Taxonomy" id="3157996"/>
    <lineage>
        <taxon>Bacteria</taxon>
        <taxon>Bacillati</taxon>
        <taxon>Actinomycetota</taxon>
        <taxon>Actinomycetes</taxon>
        <taxon>Kitasatosporales</taxon>
        <taxon>Streptomycetaceae</taxon>
        <taxon>Streptodolium</taxon>
    </lineage>
</organism>
<accession>A0ABV3DCS1</accession>
<feature type="transmembrane region" description="Helical" evidence="1">
    <location>
        <begin position="183"/>
        <end position="200"/>
    </location>
</feature>
<feature type="transmembrane region" description="Helical" evidence="1">
    <location>
        <begin position="238"/>
        <end position="257"/>
    </location>
</feature>
<evidence type="ECO:0000313" key="4">
    <source>
        <dbReference type="Proteomes" id="UP001551482"/>
    </source>
</evidence>
<feature type="transmembrane region" description="Helical" evidence="1">
    <location>
        <begin position="305"/>
        <end position="324"/>
    </location>
</feature>
<keyword evidence="3" id="KW-0012">Acyltransferase</keyword>
<keyword evidence="1" id="KW-0812">Transmembrane</keyword>
<protein>
    <submittedName>
        <fullName evidence="3">Acyltransferase</fullName>
        <ecNumber evidence="3">2.3.1.-</ecNumber>
    </submittedName>
</protein>
<dbReference type="EMBL" id="JBEZFP010000015">
    <property type="protein sequence ID" value="MEU8133543.1"/>
    <property type="molecule type" value="Genomic_DNA"/>
</dbReference>
<dbReference type="InterPro" id="IPR002656">
    <property type="entry name" value="Acyl_transf_3_dom"/>
</dbReference>
<dbReference type="Proteomes" id="UP001551482">
    <property type="component" value="Unassembled WGS sequence"/>
</dbReference>
<evidence type="ECO:0000256" key="1">
    <source>
        <dbReference type="SAM" id="Phobius"/>
    </source>
</evidence>
<reference evidence="3 4" key="1">
    <citation type="submission" date="2024-06" db="EMBL/GenBank/DDBJ databases">
        <title>The Natural Products Discovery Center: Release of the First 8490 Sequenced Strains for Exploring Actinobacteria Biosynthetic Diversity.</title>
        <authorList>
            <person name="Kalkreuter E."/>
            <person name="Kautsar S.A."/>
            <person name="Yang D."/>
            <person name="Bader C.D."/>
            <person name="Teijaro C.N."/>
            <person name="Fluegel L."/>
            <person name="Davis C.M."/>
            <person name="Simpson J.R."/>
            <person name="Lauterbach L."/>
            <person name="Steele A.D."/>
            <person name="Gui C."/>
            <person name="Meng S."/>
            <person name="Li G."/>
            <person name="Viehrig K."/>
            <person name="Ye F."/>
            <person name="Su P."/>
            <person name="Kiefer A.F."/>
            <person name="Nichols A."/>
            <person name="Cepeda A.J."/>
            <person name="Yan W."/>
            <person name="Fan B."/>
            <person name="Jiang Y."/>
            <person name="Adhikari A."/>
            <person name="Zheng C.-J."/>
            <person name="Schuster L."/>
            <person name="Cowan T.M."/>
            <person name="Smanski M.J."/>
            <person name="Chevrette M.G."/>
            <person name="De Carvalho L.P.S."/>
            <person name="Shen B."/>
        </authorList>
    </citation>
    <scope>NUCLEOTIDE SEQUENCE [LARGE SCALE GENOMIC DNA]</scope>
    <source>
        <strain evidence="3 4">NPDC048946</strain>
    </source>
</reference>